<protein>
    <recommendedName>
        <fullName evidence="4">DUF3147 family protein</fullName>
    </recommendedName>
</protein>
<dbReference type="InParanoid" id="Q7R7A4"/>
<dbReference type="EMBL" id="AABL01002868">
    <property type="protein sequence ID" value="EAA20195.1"/>
    <property type="molecule type" value="Genomic_DNA"/>
</dbReference>
<keyword evidence="1" id="KW-0812">Transmembrane</keyword>
<organism evidence="2 3">
    <name type="scientific">Plasmodium yoelii yoelii</name>
    <dbReference type="NCBI Taxonomy" id="73239"/>
    <lineage>
        <taxon>Eukaryota</taxon>
        <taxon>Sar</taxon>
        <taxon>Alveolata</taxon>
        <taxon>Apicomplexa</taxon>
        <taxon>Aconoidasida</taxon>
        <taxon>Haemosporida</taxon>
        <taxon>Plasmodiidae</taxon>
        <taxon>Plasmodium</taxon>
        <taxon>Plasmodium (Vinckeia)</taxon>
    </lineage>
</organism>
<keyword evidence="3" id="KW-1185">Reference proteome</keyword>
<proteinExistence type="predicted"/>
<reference evidence="2 3" key="1">
    <citation type="journal article" date="2002" name="Nature">
        <title>Genome sequence and comparative analysis of the model rodent malaria parasite Plasmodium yoelii yoelii.</title>
        <authorList>
            <person name="Carlton J.M."/>
            <person name="Angiuoli S.V."/>
            <person name="Suh B.B."/>
            <person name="Kooij T.W."/>
            <person name="Pertea M."/>
            <person name="Silva J.C."/>
            <person name="Ermolaeva M.D."/>
            <person name="Allen J.E."/>
            <person name="Selengut J.D."/>
            <person name="Koo H.L."/>
            <person name="Peterson J.D."/>
            <person name="Pop M."/>
            <person name="Kosack D.S."/>
            <person name="Shumway M.F."/>
            <person name="Bidwell S.L."/>
            <person name="Shallom S.J."/>
            <person name="van Aken S.E."/>
            <person name="Riedmuller S.B."/>
            <person name="Feldblyum T.V."/>
            <person name="Cho J.K."/>
            <person name="Quackenbush J."/>
            <person name="Sedegah M."/>
            <person name="Shoaibi A."/>
            <person name="Cummings L.M."/>
            <person name="Florens L."/>
            <person name="Yates J.R."/>
            <person name="Raine J.D."/>
            <person name="Sinden R.E."/>
            <person name="Harris M.A."/>
            <person name="Cunningham D.A."/>
            <person name="Preiser P.R."/>
            <person name="Bergman L.W."/>
            <person name="Vaidya A.B."/>
            <person name="van Lin L.H."/>
            <person name="Janse C.J."/>
            <person name="Waters A.P."/>
            <person name="Smith H.O."/>
            <person name="White O.R."/>
            <person name="Salzberg S.L."/>
            <person name="Venter J.C."/>
            <person name="Fraser C.M."/>
            <person name="Hoffman S.L."/>
            <person name="Gardner M.J."/>
            <person name="Carucci D.J."/>
        </authorList>
    </citation>
    <scope>NUCLEOTIDE SEQUENCE [LARGE SCALE GENOMIC DNA]</scope>
    <source>
        <strain evidence="2 3">17XNL</strain>
    </source>
</reference>
<feature type="transmembrane region" description="Helical" evidence="1">
    <location>
        <begin position="87"/>
        <end position="109"/>
    </location>
</feature>
<feature type="transmembrane region" description="Helical" evidence="1">
    <location>
        <begin position="32"/>
        <end position="51"/>
    </location>
</feature>
<evidence type="ECO:0000313" key="3">
    <source>
        <dbReference type="Proteomes" id="UP000008553"/>
    </source>
</evidence>
<keyword evidence="1" id="KW-1133">Transmembrane helix</keyword>
<dbReference type="PaxDb" id="73239-Q7R7A4"/>
<feature type="transmembrane region" description="Helical" evidence="1">
    <location>
        <begin position="63"/>
        <end position="81"/>
    </location>
</feature>
<accession>Q7R7A4</accession>
<evidence type="ECO:0008006" key="4">
    <source>
        <dbReference type="Google" id="ProtNLM"/>
    </source>
</evidence>
<dbReference type="AlphaFoldDB" id="Q7R7A4"/>
<dbReference type="NCBIfam" id="NF006749">
    <property type="entry name" value="PRK09272.1-2"/>
    <property type="match status" value="1"/>
</dbReference>
<dbReference type="InterPro" id="IPR058117">
    <property type="entry name" value="BV97_02767-like"/>
</dbReference>
<dbReference type="Proteomes" id="UP000008553">
    <property type="component" value="Unassembled WGS sequence"/>
</dbReference>
<comment type="caution">
    <text evidence="2">The sequence shown here is derived from an EMBL/GenBank/DDBJ whole genome shotgun (WGS) entry which is preliminary data.</text>
</comment>
<sequence length="228" mass="24875">MLYYAVKLAVSLLALVAITEIAKRSTVFAALVASLPLTSLLAFVWLHYDGAPAAQIAELSSRIFWLVLPSLLLFLLLPLLLKHGLGFWTSLTLSSAITALAYLGLMMLAPSSGFDAQPPVDVFRRVPGGRLLPKAPENMDAFRYPPLAAGFFAHPRRFTAVHVCVHPAMNLEPGDIHNSLLQINTLKESRMNNHGLRRVLLASFLGLATGVNERHTELPGGDVQLHQP</sequence>
<keyword evidence="1" id="KW-0472">Membrane</keyword>
<evidence type="ECO:0000313" key="2">
    <source>
        <dbReference type="EMBL" id="EAA20195.1"/>
    </source>
</evidence>
<name>Q7R7A4_PLAYO</name>
<evidence type="ECO:0000256" key="1">
    <source>
        <dbReference type="SAM" id="Phobius"/>
    </source>
</evidence>
<gene>
    <name evidence="2" type="ORF">PY07684</name>
</gene>